<dbReference type="Pfam" id="PF03198">
    <property type="entry name" value="Glyco_hydro_72"/>
    <property type="match status" value="1"/>
</dbReference>
<feature type="chain" id="PRO_5011812360" description="1,3-beta-glucanosyltransferase" evidence="10">
    <location>
        <begin position="23"/>
        <end position="561"/>
    </location>
</feature>
<keyword evidence="4 10" id="KW-0336">GPI-anchor</keyword>
<evidence type="ECO:0000256" key="2">
    <source>
        <dbReference type="ARBA" id="ARBA00007528"/>
    </source>
</evidence>
<dbReference type="Pfam" id="PF07983">
    <property type="entry name" value="X8"/>
    <property type="match status" value="1"/>
</dbReference>
<feature type="region of interest" description="Disordered" evidence="11">
    <location>
        <begin position="470"/>
        <end position="518"/>
    </location>
</feature>
<gene>
    <name evidence="13" type="ORF">PMKS-002327</name>
</gene>
<protein>
    <recommendedName>
        <fullName evidence="10">1,3-beta-glucanosyltransferase</fullName>
        <ecNumber evidence="10">2.4.1.-</ecNumber>
    </recommendedName>
</protein>
<evidence type="ECO:0000256" key="4">
    <source>
        <dbReference type="ARBA" id="ARBA00022622"/>
    </source>
</evidence>
<dbReference type="GO" id="GO:0031982">
    <property type="term" value="C:vesicle"/>
    <property type="evidence" value="ECO:0007669"/>
    <property type="project" value="UniProtKB-ARBA"/>
</dbReference>
<dbReference type="FunFam" id="3.20.20.80:FF:000038">
    <property type="entry name" value="1,3-beta-glucanosyltransferase"/>
    <property type="match status" value="1"/>
</dbReference>
<evidence type="ECO:0000256" key="3">
    <source>
        <dbReference type="ARBA" id="ARBA00022475"/>
    </source>
</evidence>
<dbReference type="EMBL" id="BDGI01000089">
    <property type="protein sequence ID" value="GAV28850.1"/>
    <property type="molecule type" value="Genomic_DNA"/>
</dbReference>
<feature type="compositionally biased region" description="Low complexity" evidence="11">
    <location>
        <begin position="470"/>
        <end position="482"/>
    </location>
</feature>
<dbReference type="SMART" id="SM00768">
    <property type="entry name" value="X8"/>
    <property type="match status" value="1"/>
</dbReference>
<evidence type="ECO:0000313" key="13">
    <source>
        <dbReference type="EMBL" id="GAV28850.1"/>
    </source>
</evidence>
<dbReference type="FunFam" id="1.20.58.1040:FF:000005">
    <property type="entry name" value="1,3-beta-glucanosyltransferase"/>
    <property type="match status" value="1"/>
</dbReference>
<keyword evidence="6 10" id="KW-0472">Membrane</keyword>
<dbReference type="InterPro" id="IPR012946">
    <property type="entry name" value="X8"/>
</dbReference>
<comment type="function">
    <text evidence="10">Splits internally a 1,3-beta-glucan molecule and transfers the newly generated reducing end (the donor) to the non-reducing end of another 1,3-beta-glucan molecule (the acceptor) forming a 1,3-beta linkage, resulting in the elongation of 1,3-beta-glucan chains in the cell wall.</text>
</comment>
<proteinExistence type="inferred from homology"/>
<evidence type="ECO:0000256" key="6">
    <source>
        <dbReference type="ARBA" id="ARBA00023136"/>
    </source>
</evidence>
<dbReference type="GO" id="GO:0031505">
    <property type="term" value="P:fungal-type cell wall organization"/>
    <property type="evidence" value="ECO:0007669"/>
    <property type="project" value="UniProtKB-ARBA"/>
</dbReference>
<evidence type="ECO:0000256" key="1">
    <source>
        <dbReference type="ARBA" id="ARBA00004609"/>
    </source>
</evidence>
<keyword evidence="9 10" id="KW-0449">Lipoprotein</keyword>
<dbReference type="PANTHER" id="PTHR31468:SF2">
    <property type="entry name" value="1,3-BETA-GLUCANOSYLTRANSFERASE GAS1"/>
    <property type="match status" value="1"/>
</dbReference>
<dbReference type="EC" id="2.4.1.-" evidence="10"/>
<comment type="similarity">
    <text evidence="2 10">Belongs to the glycosyl hydrolase 72 family.</text>
</comment>
<feature type="signal peptide" evidence="10">
    <location>
        <begin position="1"/>
        <end position="22"/>
    </location>
</feature>
<reference evidence="13 14" key="1">
    <citation type="submission" date="2016-08" db="EMBL/GenBank/DDBJ databases">
        <title>Whole genome shotgun sequence of Pichia membranifaciens KS47-1.</title>
        <authorList>
            <person name="Konishi M."/>
            <person name="Ishida M."/>
            <person name="Arakawa T."/>
            <person name="Kato Y."/>
            <person name="Horiuchi J."/>
        </authorList>
    </citation>
    <scope>NUCLEOTIDE SEQUENCE [LARGE SCALE GENOMIC DNA]</scope>
    <source>
        <strain evidence="13 14">KS47-1</strain>
    </source>
</reference>
<dbReference type="InterPro" id="IPR004886">
    <property type="entry name" value="Glucanosyltransferase"/>
</dbReference>
<evidence type="ECO:0000256" key="9">
    <source>
        <dbReference type="ARBA" id="ARBA00023288"/>
    </source>
</evidence>
<dbReference type="SUPFAM" id="SSF51445">
    <property type="entry name" value="(Trans)glycosidases"/>
    <property type="match status" value="1"/>
</dbReference>
<dbReference type="InterPro" id="IPR017853">
    <property type="entry name" value="GH"/>
</dbReference>
<keyword evidence="10" id="KW-0808">Transferase</keyword>
<accession>A0A1Q2YH02</accession>
<dbReference type="GO" id="GO:0030445">
    <property type="term" value="C:yeast-form cell wall"/>
    <property type="evidence" value="ECO:0007669"/>
    <property type="project" value="UniProtKB-ARBA"/>
</dbReference>
<comment type="subcellular location">
    <subcellularLocation>
        <location evidence="1 10">Cell membrane</location>
        <topology evidence="1 10">Lipid-anchor</topology>
        <topology evidence="1 10">GPI-anchor</topology>
    </subcellularLocation>
</comment>
<comment type="caution">
    <text evidence="13">The sequence shown here is derived from an EMBL/GenBank/DDBJ whole genome shotgun (WGS) entry which is preliminary data.</text>
</comment>
<evidence type="ECO:0000259" key="12">
    <source>
        <dbReference type="SMART" id="SM00768"/>
    </source>
</evidence>
<evidence type="ECO:0000313" key="14">
    <source>
        <dbReference type="Proteomes" id="UP000186136"/>
    </source>
</evidence>
<keyword evidence="5 10" id="KW-0732">Signal</keyword>
<name>A0A1Q2YH02_9ASCO</name>
<evidence type="ECO:0000256" key="11">
    <source>
        <dbReference type="SAM" id="MobiDB-lite"/>
    </source>
</evidence>
<dbReference type="Gene3D" id="3.20.20.80">
    <property type="entry name" value="Glycosidases"/>
    <property type="match status" value="1"/>
</dbReference>
<dbReference type="PANTHER" id="PTHR31468">
    <property type="entry name" value="1,3-BETA-GLUCANOSYLTRANSFERASE GAS1"/>
    <property type="match status" value="1"/>
</dbReference>
<dbReference type="Gene3D" id="1.20.58.1040">
    <property type="match status" value="1"/>
</dbReference>
<dbReference type="OrthoDB" id="421038at2759"/>
<keyword evidence="7" id="KW-1015">Disulfide bond</keyword>
<organism evidence="13 14">
    <name type="scientific">Pichia membranifaciens</name>
    <dbReference type="NCBI Taxonomy" id="4926"/>
    <lineage>
        <taxon>Eukaryota</taxon>
        <taxon>Fungi</taxon>
        <taxon>Dikarya</taxon>
        <taxon>Ascomycota</taxon>
        <taxon>Saccharomycotina</taxon>
        <taxon>Pichiomycetes</taxon>
        <taxon>Pichiales</taxon>
        <taxon>Pichiaceae</taxon>
        <taxon>Pichia</taxon>
    </lineage>
</organism>
<evidence type="ECO:0000256" key="5">
    <source>
        <dbReference type="ARBA" id="ARBA00022729"/>
    </source>
</evidence>
<dbReference type="GO" id="GO:0098552">
    <property type="term" value="C:side of membrane"/>
    <property type="evidence" value="ECO:0007669"/>
    <property type="project" value="UniProtKB-KW"/>
</dbReference>
<evidence type="ECO:0000256" key="7">
    <source>
        <dbReference type="ARBA" id="ARBA00023157"/>
    </source>
</evidence>
<dbReference type="GO" id="GO:0005886">
    <property type="term" value="C:plasma membrane"/>
    <property type="evidence" value="ECO:0007669"/>
    <property type="project" value="UniProtKB-SubCell"/>
</dbReference>
<feature type="domain" description="X8" evidence="12">
    <location>
        <begin position="377"/>
        <end position="464"/>
    </location>
</feature>
<keyword evidence="14" id="KW-1185">Reference proteome</keyword>
<evidence type="ECO:0000256" key="10">
    <source>
        <dbReference type="RuleBase" id="RU361209"/>
    </source>
</evidence>
<keyword evidence="3" id="KW-1003">Cell membrane</keyword>
<dbReference type="GO" id="GO:0071970">
    <property type="term" value="P:fungal-type cell wall (1-&gt;3)-beta-D-glucan biosynthetic process"/>
    <property type="evidence" value="ECO:0007669"/>
    <property type="project" value="TreeGrafter"/>
</dbReference>
<dbReference type="AlphaFoldDB" id="A0A1Q2YH02"/>
<keyword evidence="8" id="KW-0325">Glycoprotein</keyword>
<sequence>MKFTSTLTAAFSSLLFTAASSAADFPTVEVVGNKFFYSNNGSQFYIRGVAYQQNTANLSSDASYVDPLIDEDACKRDIPYLTELNTNVLRIYALNATGDHDACMEALQDAGIYVIADLSAPKESIITDDPEWTTELYERYTSVIDMMQGYDNVLGFFAGNEVVTNSTNSDSAPFVKAAIRDMKAYISDKGYRDIPVGYSANDDSRTRASSADFFACGENDVKADFYGINMYEWCGDASFSSSGYEDRTKEFSNLTIPIFFSEYGCNSEHPRKFTEVGTLFSDKMTDVWSGGIVYMYFEEENNYGLISLKGNSVSTLGDFTNLKSEMNAIHPSTAKASQASASAHQLKCPVTGGNWSAATALPPTPAQNVCDCISKGALCVVDDDVDDDDYADLFSTVCNYISCDDINADGSDGDYGSYSFCSSKEKLNYVLNKYYEDQGKKSSACDFSGSATVVSASSASTCSSVLKNASASGGASGSGKSKQATATSDTETGKSTKTAKKDNSSKDESSSQTSEVSSISSSSQAAASSIETPFRSLGLSSTYIVTLVASVTISGITMILV</sequence>
<dbReference type="GO" id="GO:0042124">
    <property type="term" value="F:1,3-beta-glucanosyltransferase activity"/>
    <property type="evidence" value="ECO:0007669"/>
    <property type="project" value="TreeGrafter"/>
</dbReference>
<evidence type="ECO:0000256" key="8">
    <source>
        <dbReference type="ARBA" id="ARBA00023180"/>
    </source>
</evidence>
<feature type="compositionally biased region" description="Basic and acidic residues" evidence="11">
    <location>
        <begin position="491"/>
        <end position="509"/>
    </location>
</feature>
<dbReference type="Proteomes" id="UP000186136">
    <property type="component" value="Unassembled WGS sequence"/>
</dbReference>